<reference evidence="3" key="1">
    <citation type="submission" date="2020-06" db="EMBL/GenBank/DDBJ databases">
        <authorList>
            <person name="Li T."/>
            <person name="Hu X."/>
            <person name="Zhang T."/>
            <person name="Song X."/>
            <person name="Zhang H."/>
            <person name="Dai N."/>
            <person name="Sheng W."/>
            <person name="Hou X."/>
            <person name="Wei L."/>
        </authorList>
    </citation>
    <scope>NUCLEOTIDE SEQUENCE</scope>
    <source>
        <strain evidence="3">KEN1</strain>
        <tissue evidence="3">Leaf</tissue>
    </source>
</reference>
<comment type="caution">
    <text evidence="3">The sequence shown here is derived from an EMBL/GenBank/DDBJ whole genome shotgun (WGS) entry which is preliminary data.</text>
</comment>
<sequence>MQFFPENVEYNARRALRKLEHTGSMQDYVKAFSALMLDIRDMSEKNKLFTFMEGLKPWARVELQRQRVIDLGIRRVGRSRSGVTPTEVGETESPTLSLVRRAVQAGTSPRRTDRGRRRGVLDVSYAIARRYRDCPKKQLLNALVTFTDKASPAKPVEPQASTSGTNDPEEDEDNLGAIS</sequence>
<protein>
    <recommendedName>
        <fullName evidence="2">Retrotransposon gag domain-containing protein</fullName>
    </recommendedName>
</protein>
<feature type="compositionally biased region" description="Acidic residues" evidence="1">
    <location>
        <begin position="167"/>
        <end position="179"/>
    </location>
</feature>
<dbReference type="InterPro" id="IPR005162">
    <property type="entry name" value="Retrotrans_gag_dom"/>
</dbReference>
<dbReference type="AlphaFoldDB" id="A0AAW2UWV0"/>
<organism evidence="3">
    <name type="scientific">Sesamum latifolium</name>
    <dbReference type="NCBI Taxonomy" id="2727402"/>
    <lineage>
        <taxon>Eukaryota</taxon>
        <taxon>Viridiplantae</taxon>
        <taxon>Streptophyta</taxon>
        <taxon>Embryophyta</taxon>
        <taxon>Tracheophyta</taxon>
        <taxon>Spermatophyta</taxon>
        <taxon>Magnoliopsida</taxon>
        <taxon>eudicotyledons</taxon>
        <taxon>Gunneridae</taxon>
        <taxon>Pentapetalae</taxon>
        <taxon>asterids</taxon>
        <taxon>lamiids</taxon>
        <taxon>Lamiales</taxon>
        <taxon>Pedaliaceae</taxon>
        <taxon>Sesamum</taxon>
    </lineage>
</organism>
<gene>
    <name evidence="3" type="ORF">Slati_3134200</name>
</gene>
<evidence type="ECO:0000256" key="1">
    <source>
        <dbReference type="SAM" id="MobiDB-lite"/>
    </source>
</evidence>
<feature type="domain" description="Retrotransposon gag" evidence="2">
    <location>
        <begin position="2"/>
        <end position="57"/>
    </location>
</feature>
<evidence type="ECO:0000259" key="2">
    <source>
        <dbReference type="Pfam" id="PF03732"/>
    </source>
</evidence>
<evidence type="ECO:0000313" key="3">
    <source>
        <dbReference type="EMBL" id="KAL0421113.1"/>
    </source>
</evidence>
<accession>A0AAW2UWV0</accession>
<proteinExistence type="predicted"/>
<dbReference type="Pfam" id="PF03732">
    <property type="entry name" value="Retrotrans_gag"/>
    <property type="match status" value="1"/>
</dbReference>
<dbReference type="EMBL" id="JACGWN010000011">
    <property type="protein sequence ID" value="KAL0421113.1"/>
    <property type="molecule type" value="Genomic_DNA"/>
</dbReference>
<feature type="region of interest" description="Disordered" evidence="1">
    <location>
        <begin position="147"/>
        <end position="179"/>
    </location>
</feature>
<reference evidence="3" key="2">
    <citation type="journal article" date="2024" name="Plant">
        <title>Genomic evolution and insights into agronomic trait innovations of Sesamum species.</title>
        <authorList>
            <person name="Miao H."/>
            <person name="Wang L."/>
            <person name="Qu L."/>
            <person name="Liu H."/>
            <person name="Sun Y."/>
            <person name="Le M."/>
            <person name="Wang Q."/>
            <person name="Wei S."/>
            <person name="Zheng Y."/>
            <person name="Lin W."/>
            <person name="Duan Y."/>
            <person name="Cao H."/>
            <person name="Xiong S."/>
            <person name="Wang X."/>
            <person name="Wei L."/>
            <person name="Li C."/>
            <person name="Ma Q."/>
            <person name="Ju M."/>
            <person name="Zhao R."/>
            <person name="Li G."/>
            <person name="Mu C."/>
            <person name="Tian Q."/>
            <person name="Mei H."/>
            <person name="Zhang T."/>
            <person name="Gao T."/>
            <person name="Zhang H."/>
        </authorList>
    </citation>
    <scope>NUCLEOTIDE SEQUENCE</scope>
    <source>
        <strain evidence="3">KEN1</strain>
    </source>
</reference>
<name>A0AAW2UWV0_9LAMI</name>